<comment type="subcellular location">
    <subcellularLocation>
        <location evidence="1">Membrane</location>
        <topology evidence="1">Multi-pass membrane protein</topology>
    </subcellularLocation>
</comment>
<dbReference type="OrthoDB" id="10021397at2759"/>
<protein>
    <submittedName>
        <fullName evidence="8">MFS transporter</fullName>
    </submittedName>
</protein>
<feature type="transmembrane region" description="Helical" evidence="6">
    <location>
        <begin position="161"/>
        <end position="186"/>
    </location>
</feature>
<feature type="transmembrane region" description="Helical" evidence="6">
    <location>
        <begin position="379"/>
        <end position="399"/>
    </location>
</feature>
<evidence type="ECO:0000256" key="1">
    <source>
        <dbReference type="ARBA" id="ARBA00004141"/>
    </source>
</evidence>
<feature type="transmembrane region" description="Helical" evidence="6">
    <location>
        <begin position="135"/>
        <end position="155"/>
    </location>
</feature>
<feature type="domain" description="Major facilitator superfamily (MFS) profile" evidence="7">
    <location>
        <begin position="71"/>
        <end position="563"/>
    </location>
</feature>
<feature type="region of interest" description="Disordered" evidence="5">
    <location>
        <begin position="1"/>
        <end position="58"/>
    </location>
</feature>
<keyword evidence="2 6" id="KW-0812">Transmembrane</keyword>
<accession>A0A8K0WUF5</accession>
<dbReference type="CDD" id="cd17502">
    <property type="entry name" value="MFS_Azr1_MDR_like"/>
    <property type="match status" value="1"/>
</dbReference>
<proteinExistence type="predicted"/>
<evidence type="ECO:0000259" key="7">
    <source>
        <dbReference type="PROSITE" id="PS50850"/>
    </source>
</evidence>
<feature type="transmembrane region" description="Helical" evidence="6">
    <location>
        <begin position="268"/>
        <end position="289"/>
    </location>
</feature>
<evidence type="ECO:0000313" key="9">
    <source>
        <dbReference type="Proteomes" id="UP000813444"/>
    </source>
</evidence>
<dbReference type="SUPFAM" id="SSF103473">
    <property type="entry name" value="MFS general substrate transporter"/>
    <property type="match status" value="1"/>
</dbReference>
<evidence type="ECO:0000256" key="3">
    <source>
        <dbReference type="ARBA" id="ARBA00022989"/>
    </source>
</evidence>
<evidence type="ECO:0000256" key="4">
    <source>
        <dbReference type="ARBA" id="ARBA00023136"/>
    </source>
</evidence>
<dbReference type="EMBL" id="JAGPNK010000004">
    <property type="protein sequence ID" value="KAH7322520.1"/>
    <property type="molecule type" value="Genomic_DNA"/>
</dbReference>
<keyword evidence="3 6" id="KW-1133">Transmembrane helix</keyword>
<evidence type="ECO:0000313" key="8">
    <source>
        <dbReference type="EMBL" id="KAH7322520.1"/>
    </source>
</evidence>
<dbReference type="InterPro" id="IPR011701">
    <property type="entry name" value="MFS"/>
</dbReference>
<dbReference type="Proteomes" id="UP000813444">
    <property type="component" value="Unassembled WGS sequence"/>
</dbReference>
<feature type="compositionally biased region" description="Basic and acidic residues" evidence="5">
    <location>
        <begin position="15"/>
        <end position="39"/>
    </location>
</feature>
<dbReference type="Gene3D" id="1.20.1250.20">
    <property type="entry name" value="MFS general substrate transporter like domains"/>
    <property type="match status" value="1"/>
</dbReference>
<reference evidence="8" key="1">
    <citation type="journal article" date="2021" name="Nat. Commun.">
        <title>Genetic determinants of endophytism in the Arabidopsis root mycobiome.</title>
        <authorList>
            <person name="Mesny F."/>
            <person name="Miyauchi S."/>
            <person name="Thiergart T."/>
            <person name="Pickel B."/>
            <person name="Atanasova L."/>
            <person name="Karlsson M."/>
            <person name="Huettel B."/>
            <person name="Barry K.W."/>
            <person name="Haridas S."/>
            <person name="Chen C."/>
            <person name="Bauer D."/>
            <person name="Andreopoulos W."/>
            <person name="Pangilinan J."/>
            <person name="LaButti K."/>
            <person name="Riley R."/>
            <person name="Lipzen A."/>
            <person name="Clum A."/>
            <person name="Drula E."/>
            <person name="Henrissat B."/>
            <person name="Kohler A."/>
            <person name="Grigoriev I.V."/>
            <person name="Martin F.M."/>
            <person name="Hacquard S."/>
        </authorList>
    </citation>
    <scope>NUCLEOTIDE SEQUENCE</scope>
    <source>
        <strain evidence="8">MPI-CAGE-CH-0235</strain>
    </source>
</reference>
<name>A0A8K0WUF5_9HYPO</name>
<dbReference type="GO" id="GO:0022857">
    <property type="term" value="F:transmembrane transporter activity"/>
    <property type="evidence" value="ECO:0007669"/>
    <property type="project" value="InterPro"/>
</dbReference>
<keyword evidence="4 6" id="KW-0472">Membrane</keyword>
<dbReference type="InterPro" id="IPR020846">
    <property type="entry name" value="MFS_dom"/>
</dbReference>
<dbReference type="PRINTS" id="PR01036">
    <property type="entry name" value="TCRTETB"/>
</dbReference>
<comment type="caution">
    <text evidence="8">The sequence shown here is derived from an EMBL/GenBank/DDBJ whole genome shotgun (WGS) entry which is preliminary data.</text>
</comment>
<dbReference type="InterPro" id="IPR036259">
    <property type="entry name" value="MFS_trans_sf"/>
</dbReference>
<feature type="transmembrane region" description="Helical" evidence="6">
    <location>
        <begin position="301"/>
        <end position="318"/>
    </location>
</feature>
<dbReference type="PANTHER" id="PTHR23501:SF198">
    <property type="entry name" value="AZOLE RESISTANCE PROTEIN 1-RELATED"/>
    <property type="match status" value="1"/>
</dbReference>
<feature type="transmembrane region" description="Helical" evidence="6">
    <location>
        <begin position="406"/>
        <end position="426"/>
    </location>
</feature>
<evidence type="ECO:0000256" key="2">
    <source>
        <dbReference type="ARBA" id="ARBA00022692"/>
    </source>
</evidence>
<dbReference type="FunFam" id="1.20.1720.10:FF:000012">
    <property type="entry name" value="MFS toxin efflux pump (AflT)"/>
    <property type="match status" value="1"/>
</dbReference>
<keyword evidence="9" id="KW-1185">Reference proteome</keyword>
<evidence type="ECO:0000256" key="6">
    <source>
        <dbReference type="SAM" id="Phobius"/>
    </source>
</evidence>
<gene>
    <name evidence="8" type="ORF">B0I35DRAFT_425930</name>
</gene>
<feature type="transmembrane region" description="Helical" evidence="6">
    <location>
        <begin position="338"/>
        <end position="359"/>
    </location>
</feature>
<feature type="compositionally biased region" description="Polar residues" evidence="5">
    <location>
        <begin position="1"/>
        <end position="14"/>
    </location>
</feature>
<dbReference type="PANTHER" id="PTHR23501">
    <property type="entry name" value="MAJOR FACILITATOR SUPERFAMILY"/>
    <property type="match status" value="1"/>
</dbReference>
<dbReference type="AlphaFoldDB" id="A0A8K0WUF5"/>
<feature type="transmembrane region" description="Helical" evidence="6">
    <location>
        <begin position="432"/>
        <end position="454"/>
    </location>
</feature>
<dbReference type="GO" id="GO:0005886">
    <property type="term" value="C:plasma membrane"/>
    <property type="evidence" value="ECO:0007669"/>
    <property type="project" value="TreeGrafter"/>
</dbReference>
<organism evidence="8 9">
    <name type="scientific">Stachybotrys elegans</name>
    <dbReference type="NCBI Taxonomy" id="80388"/>
    <lineage>
        <taxon>Eukaryota</taxon>
        <taxon>Fungi</taxon>
        <taxon>Dikarya</taxon>
        <taxon>Ascomycota</taxon>
        <taxon>Pezizomycotina</taxon>
        <taxon>Sordariomycetes</taxon>
        <taxon>Hypocreomycetidae</taxon>
        <taxon>Hypocreales</taxon>
        <taxon>Stachybotryaceae</taxon>
        <taxon>Stachybotrys</taxon>
    </lineage>
</organism>
<feature type="transmembrane region" description="Helical" evidence="6">
    <location>
        <begin position="193"/>
        <end position="214"/>
    </location>
</feature>
<evidence type="ECO:0000256" key="5">
    <source>
        <dbReference type="SAM" id="MobiDB-lite"/>
    </source>
</evidence>
<dbReference type="PROSITE" id="PS50850">
    <property type="entry name" value="MFS"/>
    <property type="match status" value="1"/>
</dbReference>
<sequence>MTANSRGSTDNFELQDTHHGLDRPDNASANRLDKTDTPKELNAPSVDELVPADDSAEDTTEYPSASAVALLTIGLCLVSFTTALDNTIISTAIPKITEEFRSPNDVGWYGSAYLLSQTALQPTFGKVYSNFNIKWTYLIALVVFEAASVVCAAAPSSVVLIIGRAIAGIGGAALYSGGLNIIALVTPVSKRPLYYGILTSMFGVASVAGPLMGGAFTDRLSWRWCFWINLPVGGVAFAVVLFVLRVSPRSSGSGSGAPLTVMQKLGRLDLPGAALFIPAVVCLLLALSWGGISYPWSDGRVWGTLLCFAVMILLFCGWQVWKGDEATIPPRVITQKTVLASALVISLLPLGLYVHFYYLAFYFQVVQGVNAINSGLRTIPYLVSLTTLSVICGATMNMVGYYTPFAWVGTAIFTAGAGTIATLRVGSPSREWIGYQVLAGSGAGIALQVPFVAVQCVLASQDIPTGNGIIGFFNSLGPSIGISIGQNLYITSLRDHLTNIAGLDAETLIHSGATLTRDLTPPELLPQVLQAFNQAVRSTSFLAIASGAASFFASLLLEWKSVKGAAPVAHGLG</sequence>
<feature type="transmembrane region" description="Helical" evidence="6">
    <location>
        <begin position="226"/>
        <end position="247"/>
    </location>
</feature>
<dbReference type="Pfam" id="PF07690">
    <property type="entry name" value="MFS_1"/>
    <property type="match status" value="1"/>
</dbReference>